<organism evidence="2 3">
    <name type="scientific">Pontibacter lucknowensis</name>
    <dbReference type="NCBI Taxonomy" id="1077936"/>
    <lineage>
        <taxon>Bacteria</taxon>
        <taxon>Pseudomonadati</taxon>
        <taxon>Bacteroidota</taxon>
        <taxon>Cytophagia</taxon>
        <taxon>Cytophagales</taxon>
        <taxon>Hymenobacteraceae</taxon>
        <taxon>Pontibacter</taxon>
    </lineage>
</organism>
<feature type="signal peptide" evidence="1">
    <location>
        <begin position="1"/>
        <end position="20"/>
    </location>
</feature>
<evidence type="ECO:0000313" key="3">
    <source>
        <dbReference type="Proteomes" id="UP000185924"/>
    </source>
</evidence>
<evidence type="ECO:0008006" key="4">
    <source>
        <dbReference type="Google" id="ProtNLM"/>
    </source>
</evidence>
<sequence length="511" mass="58892">MRYIFLALLLLGFAAPEVRAQQEFASLELPLRRAEDLVSVADGDGNVCLYFFQGGKLHFSLVDAQGQTVATQEIPYRNGQQPQVLGTRVTDTEFVFYSRYVNGSKEFVRPFAVNRYSGGFRSLPDVPLRRDRNETFVGAFADASHFYMIYTDKKDNLILHRELDESYYEKKTFQMADLPRTRTRGERQQELIFVHPDLERTVFAGQHRSKIYTRGDKLYLVFDGFSLRGKKKELTTEILTLDWPSGQTEYRTLPSLAVKSESNFNSFLHANTLFRVQLEKDEFTLTAYNFNTLQPIKEYRYTADQDIDIKATPVHQRGAGALFSSGNSVIEKTSKVMRNLSTGKPAITVDAFNDSTLQLTIGSYQPPSRRNINGDPGRLVRTPDRFIQTSRGLYLMPGRWVPAYTLPYSYSMFPYNRYYYDPFYNRSGEPVGPGTSTYFRAVLDSETLEKAYVAKDDSTAATVQDKIEAYEEELKQTPEYKTLYRYGNNKLHYGYYDKRSKTFKILEFTQN</sequence>
<feature type="chain" id="PRO_5012726639" description="YD repeat-containing protein" evidence="1">
    <location>
        <begin position="21"/>
        <end position="511"/>
    </location>
</feature>
<protein>
    <recommendedName>
        <fullName evidence="4">YD repeat-containing protein</fullName>
    </recommendedName>
</protein>
<dbReference type="STRING" id="1077936.SAMN05421545_0840"/>
<name>A0A1N6UEU5_9BACT</name>
<keyword evidence="3" id="KW-1185">Reference proteome</keyword>
<keyword evidence="1" id="KW-0732">Signal</keyword>
<gene>
    <name evidence="2" type="ORF">SAMN05421545_0840</name>
</gene>
<dbReference type="OrthoDB" id="844739at2"/>
<dbReference type="Proteomes" id="UP000185924">
    <property type="component" value="Unassembled WGS sequence"/>
</dbReference>
<dbReference type="EMBL" id="FTNM01000001">
    <property type="protein sequence ID" value="SIQ63826.1"/>
    <property type="molecule type" value="Genomic_DNA"/>
</dbReference>
<dbReference type="RefSeq" id="WP_076421215.1">
    <property type="nucleotide sequence ID" value="NZ_FTNM01000001.1"/>
</dbReference>
<accession>A0A1N6UEU5</accession>
<proteinExistence type="predicted"/>
<reference evidence="3" key="1">
    <citation type="submission" date="2017-01" db="EMBL/GenBank/DDBJ databases">
        <authorList>
            <person name="Varghese N."/>
            <person name="Submissions S."/>
        </authorList>
    </citation>
    <scope>NUCLEOTIDE SEQUENCE [LARGE SCALE GENOMIC DNA]</scope>
    <source>
        <strain evidence="3">DM9</strain>
    </source>
</reference>
<evidence type="ECO:0000313" key="2">
    <source>
        <dbReference type="EMBL" id="SIQ63826.1"/>
    </source>
</evidence>
<evidence type="ECO:0000256" key="1">
    <source>
        <dbReference type="SAM" id="SignalP"/>
    </source>
</evidence>
<dbReference type="AlphaFoldDB" id="A0A1N6UEU5"/>